<dbReference type="PROSITE" id="PS51292">
    <property type="entry name" value="ZF_RING_CH"/>
    <property type="match status" value="1"/>
</dbReference>
<sequence>NTFNDTTVNNLKINKSNLFDRLTHTSLTDNLKKYDDQPMCKFCYQSNGQLISPCSCKGSIKFVHYQCLKRWRLKKQLKEIKYCEQCYEEYKIQDDYKISKRVINIITLGFIAIIILTFNIFVNLLIESTAILLEEIRVTNLHHHYHYDNYDTFLVSDEKREGECCPINCSSVNNTGVKTTSLNTETMKS</sequence>
<dbReference type="Gene3D" id="3.30.40.10">
    <property type="entry name" value="Zinc/RING finger domain, C3HC4 (zinc finger)"/>
    <property type="match status" value="1"/>
</dbReference>
<gene>
    <name evidence="6" type="ORF">M153_245390003</name>
</gene>
<dbReference type="InterPro" id="IPR013083">
    <property type="entry name" value="Znf_RING/FYVE/PHD"/>
</dbReference>
<evidence type="ECO:0000256" key="3">
    <source>
        <dbReference type="ARBA" id="ARBA00022833"/>
    </source>
</evidence>
<keyword evidence="7" id="KW-1185">Reference proteome</keyword>
<reference evidence="6 7" key="1">
    <citation type="submission" date="2015-07" db="EMBL/GenBank/DDBJ databases">
        <title>The genome of Pseudoloma neurophilia, a relevant intracellular parasite of the zebrafish.</title>
        <authorList>
            <person name="Ndikumana S."/>
            <person name="Pelin A."/>
            <person name="Sanders J."/>
            <person name="Corradi N."/>
        </authorList>
    </citation>
    <scope>NUCLEOTIDE SEQUENCE [LARGE SCALE GENOMIC DNA]</scope>
    <source>
        <strain evidence="6 7">MK1</strain>
    </source>
</reference>
<organism evidence="6 7">
    <name type="scientific">Pseudoloma neurophilia</name>
    <dbReference type="NCBI Taxonomy" id="146866"/>
    <lineage>
        <taxon>Eukaryota</taxon>
        <taxon>Fungi</taxon>
        <taxon>Fungi incertae sedis</taxon>
        <taxon>Microsporidia</taxon>
        <taxon>Pseudoloma</taxon>
    </lineage>
</organism>
<evidence type="ECO:0000259" key="5">
    <source>
        <dbReference type="PROSITE" id="PS51292"/>
    </source>
</evidence>
<feature type="non-terminal residue" evidence="6">
    <location>
        <position position="1"/>
    </location>
</feature>
<dbReference type="EMBL" id="LGUB01001516">
    <property type="protein sequence ID" value="KRH91797.1"/>
    <property type="molecule type" value="Genomic_DNA"/>
</dbReference>
<dbReference type="VEuPathDB" id="MicrosporidiaDB:M153_245390003"/>
<protein>
    <submittedName>
        <fullName evidence="6">Protein involved in mRNA turnover and stability</fullName>
    </submittedName>
</protein>
<dbReference type="PANTHER" id="PTHR46347:SF1">
    <property type="entry name" value="RING_FYVE_PHD ZINC FINGER SUPERFAMILY PROTEIN"/>
    <property type="match status" value="1"/>
</dbReference>
<dbReference type="PANTHER" id="PTHR46347">
    <property type="entry name" value="RING/FYVE/PHD ZINC FINGER SUPERFAMILY PROTEIN"/>
    <property type="match status" value="1"/>
</dbReference>
<evidence type="ECO:0000256" key="4">
    <source>
        <dbReference type="SAM" id="Phobius"/>
    </source>
</evidence>
<feature type="non-terminal residue" evidence="6">
    <location>
        <position position="189"/>
    </location>
</feature>
<dbReference type="Pfam" id="PF12906">
    <property type="entry name" value="RINGv"/>
    <property type="match status" value="1"/>
</dbReference>
<dbReference type="SMART" id="SM00744">
    <property type="entry name" value="RINGv"/>
    <property type="match status" value="1"/>
</dbReference>
<accession>A0A0R0LV25</accession>
<dbReference type="CDD" id="cd16495">
    <property type="entry name" value="RING_CH-C4HC3_MARCH"/>
    <property type="match status" value="1"/>
</dbReference>
<keyword evidence="2" id="KW-0863">Zinc-finger</keyword>
<dbReference type="InterPro" id="IPR011016">
    <property type="entry name" value="Znf_RING-CH"/>
</dbReference>
<dbReference type="OrthoDB" id="264354at2759"/>
<evidence type="ECO:0000313" key="6">
    <source>
        <dbReference type="EMBL" id="KRH91797.1"/>
    </source>
</evidence>
<keyword evidence="4" id="KW-0472">Membrane</keyword>
<proteinExistence type="predicted"/>
<dbReference type="AlphaFoldDB" id="A0A0R0LV25"/>
<name>A0A0R0LV25_9MICR</name>
<feature type="transmembrane region" description="Helical" evidence="4">
    <location>
        <begin position="102"/>
        <end position="126"/>
    </location>
</feature>
<keyword evidence="3" id="KW-0862">Zinc</keyword>
<keyword evidence="1" id="KW-0479">Metal-binding</keyword>
<evidence type="ECO:0000313" key="7">
    <source>
        <dbReference type="Proteomes" id="UP000051530"/>
    </source>
</evidence>
<comment type="caution">
    <text evidence="6">The sequence shown here is derived from an EMBL/GenBank/DDBJ whole genome shotgun (WGS) entry which is preliminary data.</text>
</comment>
<keyword evidence="4" id="KW-0812">Transmembrane</keyword>
<evidence type="ECO:0000256" key="2">
    <source>
        <dbReference type="ARBA" id="ARBA00022771"/>
    </source>
</evidence>
<keyword evidence="4" id="KW-1133">Transmembrane helix</keyword>
<dbReference type="SUPFAM" id="SSF57850">
    <property type="entry name" value="RING/U-box"/>
    <property type="match status" value="1"/>
</dbReference>
<dbReference type="Proteomes" id="UP000051530">
    <property type="component" value="Unassembled WGS sequence"/>
</dbReference>
<dbReference type="GO" id="GO:0008270">
    <property type="term" value="F:zinc ion binding"/>
    <property type="evidence" value="ECO:0007669"/>
    <property type="project" value="UniProtKB-KW"/>
</dbReference>
<evidence type="ECO:0000256" key="1">
    <source>
        <dbReference type="ARBA" id="ARBA00022723"/>
    </source>
</evidence>
<feature type="domain" description="RING-CH-type" evidence="5">
    <location>
        <begin position="32"/>
        <end position="93"/>
    </location>
</feature>